<evidence type="ECO:0000313" key="1">
    <source>
        <dbReference type="EMBL" id="ORX90522.1"/>
    </source>
</evidence>
<reference evidence="1 2" key="1">
    <citation type="submission" date="2016-07" db="EMBL/GenBank/DDBJ databases">
        <title>Pervasive Adenine N6-methylation of Active Genes in Fungi.</title>
        <authorList>
            <consortium name="DOE Joint Genome Institute"/>
            <person name="Mondo S.J."/>
            <person name="Dannebaum R.O."/>
            <person name="Kuo R.C."/>
            <person name="Labutti K."/>
            <person name="Haridas S."/>
            <person name="Kuo A."/>
            <person name="Salamov A."/>
            <person name="Ahrendt S.R."/>
            <person name="Lipzen A."/>
            <person name="Sullivan W."/>
            <person name="Andreopoulos W.B."/>
            <person name="Clum A."/>
            <person name="Lindquist E."/>
            <person name="Daum C."/>
            <person name="Ramamoorthy G.K."/>
            <person name="Gryganskyi A."/>
            <person name="Culley D."/>
            <person name="Magnuson J.K."/>
            <person name="James T.Y."/>
            <person name="O'Malley M.A."/>
            <person name="Stajich J.E."/>
            <person name="Spatafora J.W."/>
            <person name="Visel A."/>
            <person name="Grigoriev I.V."/>
        </authorList>
    </citation>
    <scope>NUCLEOTIDE SEQUENCE [LARGE SCALE GENOMIC DNA]</scope>
    <source>
        <strain evidence="1 2">CBS 931.73</strain>
    </source>
</reference>
<protein>
    <submittedName>
        <fullName evidence="1">Uncharacterized protein</fullName>
    </submittedName>
</protein>
<evidence type="ECO:0000313" key="2">
    <source>
        <dbReference type="Proteomes" id="UP000193498"/>
    </source>
</evidence>
<dbReference type="InParanoid" id="A0A1Y1XXQ2"/>
<dbReference type="OrthoDB" id="77656at2759"/>
<dbReference type="PANTHER" id="PTHR34126:SF1">
    <property type="entry name" value="PEROXISOME BIOGENESIS PROTEIN 22"/>
    <property type="match status" value="1"/>
</dbReference>
<dbReference type="AlphaFoldDB" id="A0A1Y1XXQ2"/>
<keyword evidence="2" id="KW-1185">Reference proteome</keyword>
<name>A0A1Y1XXQ2_9FUNG</name>
<accession>A0A1Y1XXQ2</accession>
<dbReference type="Proteomes" id="UP000193498">
    <property type="component" value="Unassembled WGS sequence"/>
</dbReference>
<organism evidence="1 2">
    <name type="scientific">Basidiobolus meristosporus CBS 931.73</name>
    <dbReference type="NCBI Taxonomy" id="1314790"/>
    <lineage>
        <taxon>Eukaryota</taxon>
        <taxon>Fungi</taxon>
        <taxon>Fungi incertae sedis</taxon>
        <taxon>Zoopagomycota</taxon>
        <taxon>Entomophthoromycotina</taxon>
        <taxon>Basidiobolomycetes</taxon>
        <taxon>Basidiobolales</taxon>
        <taxon>Basidiobolaceae</taxon>
        <taxon>Basidiobolus</taxon>
    </lineage>
</organism>
<sequence length="206" mass="23703">MTISLKNIVVWSPSPDPKSPNYAFLEGTVPMLRTLSRLYDLYLLMQMSSPEERQQIIHLFTSAGLFRASKPGREDWIDRSRLVFCQSPEGKEYIARNLCSFVHIDDDLTTIRNLTPFVKRFIWVRRTSRDRQYNSFDTKPYSPLHAKNEPKALNSGLMLGHVSAKSVWSEVLASNLDHLEICDDVVKSSINPNRSLQKTAPFYHSL</sequence>
<dbReference type="Pfam" id="PF22978">
    <property type="entry name" value="HAD_Pex22"/>
    <property type="match status" value="1"/>
</dbReference>
<dbReference type="EMBL" id="MCFE01000376">
    <property type="protein sequence ID" value="ORX90522.1"/>
    <property type="molecule type" value="Genomic_DNA"/>
</dbReference>
<comment type="caution">
    <text evidence="1">The sequence shown here is derived from an EMBL/GenBank/DDBJ whole genome shotgun (WGS) entry which is preliminary data.</text>
</comment>
<dbReference type="PANTHER" id="PTHR34126">
    <property type="entry name" value="PEROXISOME BIOGENESIS PROTEIN 22"/>
    <property type="match status" value="1"/>
</dbReference>
<dbReference type="GO" id="GO:0007031">
    <property type="term" value="P:peroxisome organization"/>
    <property type="evidence" value="ECO:0007669"/>
    <property type="project" value="InterPro"/>
</dbReference>
<dbReference type="InterPro" id="IPR037485">
    <property type="entry name" value="PEX22"/>
</dbReference>
<gene>
    <name evidence="1" type="ORF">K493DRAFT_287935</name>
</gene>
<proteinExistence type="predicted"/>